<dbReference type="EMBL" id="JAOPJF010000034">
    <property type="protein sequence ID" value="KAK1143927.1"/>
    <property type="molecule type" value="Genomic_DNA"/>
</dbReference>
<accession>A0ACC3B125</accession>
<name>A0ACC3B125_9EURO</name>
<sequence length="389" mass="41673">MADLTLVRNHIQAVTDSEVEYLRQLNLGIHSHPETAHEEVYAHEILTGFLESRGFNVTRQAYGLSTAFEAEIGTSGPIAIFCAEYDALPKLGHACGHNLIATSSTAAFLGLAQSVKKWNIPGRVRILGTPAEEAHGGKIKLIAAGAFSDPAIAAAIMVHPTSQRGIKDGYHGTAGWQSIANSLLRVEFHGKGAHAGGDPWNGVNALDAAVSAYSSLSMLRQHIQPDERIHGIIEDGGKVPNIIPDYTRMQWSIRSRTAARTESLLARVKACFEAAGAATGCSVSYVIEPMYQDIIVNDEFCQIYTEEMAELGRNVQLKSDTAATVSTDMGNVSHVIPSFHGVFGISTPDGAPPHHAAFAKAAGSEEAYSEAMICGKAMAMLGWRILTRP</sequence>
<keyword evidence="2" id="KW-1185">Reference proteome</keyword>
<gene>
    <name evidence="1" type="ORF">N8T08_005836</name>
</gene>
<dbReference type="Proteomes" id="UP001177260">
    <property type="component" value="Unassembled WGS sequence"/>
</dbReference>
<evidence type="ECO:0000313" key="2">
    <source>
        <dbReference type="Proteomes" id="UP001177260"/>
    </source>
</evidence>
<protein>
    <submittedName>
        <fullName evidence="1">Uncharacterized protein</fullName>
    </submittedName>
</protein>
<reference evidence="1 2" key="1">
    <citation type="journal article" date="2023" name="ACS Omega">
        <title>Identification of the Neoaspergillic Acid Biosynthesis Gene Cluster by Establishing an In Vitro CRISPR-Ribonucleoprotein Genetic System in Aspergillus melleus.</title>
        <authorList>
            <person name="Yuan B."/>
            <person name="Grau M.F."/>
            <person name="Murata R.M."/>
            <person name="Torok T."/>
            <person name="Venkateswaran K."/>
            <person name="Stajich J.E."/>
            <person name="Wang C.C.C."/>
        </authorList>
    </citation>
    <scope>NUCLEOTIDE SEQUENCE [LARGE SCALE GENOMIC DNA]</scope>
    <source>
        <strain evidence="1 2">IMV 1140</strain>
    </source>
</reference>
<proteinExistence type="predicted"/>
<evidence type="ECO:0000313" key="1">
    <source>
        <dbReference type="EMBL" id="KAK1143927.1"/>
    </source>
</evidence>
<organism evidence="1 2">
    <name type="scientific">Aspergillus melleus</name>
    <dbReference type="NCBI Taxonomy" id="138277"/>
    <lineage>
        <taxon>Eukaryota</taxon>
        <taxon>Fungi</taxon>
        <taxon>Dikarya</taxon>
        <taxon>Ascomycota</taxon>
        <taxon>Pezizomycotina</taxon>
        <taxon>Eurotiomycetes</taxon>
        <taxon>Eurotiomycetidae</taxon>
        <taxon>Eurotiales</taxon>
        <taxon>Aspergillaceae</taxon>
        <taxon>Aspergillus</taxon>
        <taxon>Aspergillus subgen. Circumdati</taxon>
    </lineage>
</organism>
<comment type="caution">
    <text evidence="1">The sequence shown here is derived from an EMBL/GenBank/DDBJ whole genome shotgun (WGS) entry which is preliminary data.</text>
</comment>